<organism evidence="2 3">
    <name type="scientific">Ancylostoma ceylanicum</name>
    <dbReference type="NCBI Taxonomy" id="53326"/>
    <lineage>
        <taxon>Eukaryota</taxon>
        <taxon>Metazoa</taxon>
        <taxon>Ecdysozoa</taxon>
        <taxon>Nematoda</taxon>
        <taxon>Chromadorea</taxon>
        <taxon>Rhabditida</taxon>
        <taxon>Rhabditina</taxon>
        <taxon>Rhabditomorpha</taxon>
        <taxon>Strongyloidea</taxon>
        <taxon>Ancylostomatidae</taxon>
        <taxon>Ancylostomatinae</taxon>
        <taxon>Ancylostoma</taxon>
    </lineage>
</organism>
<evidence type="ECO:0000313" key="2">
    <source>
        <dbReference type="EMBL" id="EYB98124.1"/>
    </source>
</evidence>
<accession>A0A016T6A3</accession>
<proteinExistence type="predicted"/>
<dbReference type="EMBL" id="JARK01001470">
    <property type="protein sequence ID" value="EYB98124.1"/>
    <property type="molecule type" value="Genomic_DNA"/>
</dbReference>
<name>A0A016T6A3_9BILA</name>
<evidence type="ECO:0000256" key="1">
    <source>
        <dbReference type="SAM" id="MobiDB-lite"/>
    </source>
</evidence>
<keyword evidence="3" id="KW-1185">Reference proteome</keyword>
<sequence>MEDYLLNLPPEVVQQLYAEAFLTAQNTVQLYSNQAAPPSNEQVPEEEAAPVNQVYRGEKDTSKNGVYPVLIYEIPDSERCYIFQRHKKTSREDTVIYRCSGCKRQNGKYTSVLVSSNRRINSSNPGTK</sequence>
<feature type="region of interest" description="Disordered" evidence="1">
    <location>
        <begin position="34"/>
        <end position="59"/>
    </location>
</feature>
<gene>
    <name evidence="2" type="primary">Acey_s0134.g1868</name>
    <name evidence="2" type="ORF">Y032_0134g1868</name>
</gene>
<dbReference type="OrthoDB" id="5871898at2759"/>
<protein>
    <submittedName>
        <fullName evidence="2">Uncharacterized protein</fullName>
    </submittedName>
</protein>
<reference evidence="3" key="1">
    <citation type="journal article" date="2015" name="Nat. Genet.">
        <title>The genome and transcriptome of the zoonotic hookworm Ancylostoma ceylanicum identify infection-specific gene families.</title>
        <authorList>
            <person name="Schwarz E.M."/>
            <person name="Hu Y."/>
            <person name="Antoshechkin I."/>
            <person name="Miller M.M."/>
            <person name="Sternberg P.W."/>
            <person name="Aroian R.V."/>
        </authorList>
    </citation>
    <scope>NUCLEOTIDE SEQUENCE</scope>
    <source>
        <strain evidence="3">HY135</strain>
    </source>
</reference>
<dbReference type="Proteomes" id="UP000024635">
    <property type="component" value="Unassembled WGS sequence"/>
</dbReference>
<comment type="caution">
    <text evidence="2">The sequence shown here is derived from an EMBL/GenBank/DDBJ whole genome shotgun (WGS) entry which is preliminary data.</text>
</comment>
<evidence type="ECO:0000313" key="3">
    <source>
        <dbReference type="Proteomes" id="UP000024635"/>
    </source>
</evidence>
<dbReference type="AlphaFoldDB" id="A0A016T6A3"/>